<gene>
    <name evidence="2" type="ORF">N0V83_001857</name>
</gene>
<dbReference type="EMBL" id="JAPEUY010000003">
    <property type="protein sequence ID" value="KAJ4374781.1"/>
    <property type="molecule type" value="Genomic_DNA"/>
</dbReference>
<accession>A0A9W9CPE4</accession>
<dbReference type="AlphaFoldDB" id="A0A9W9CPE4"/>
<feature type="region of interest" description="Disordered" evidence="1">
    <location>
        <begin position="1"/>
        <end position="34"/>
    </location>
</feature>
<proteinExistence type="predicted"/>
<evidence type="ECO:0000313" key="2">
    <source>
        <dbReference type="EMBL" id="KAJ4374781.1"/>
    </source>
</evidence>
<keyword evidence="3" id="KW-1185">Reference proteome</keyword>
<organism evidence="2 3">
    <name type="scientific">Neocucurbitaria cava</name>
    <dbReference type="NCBI Taxonomy" id="798079"/>
    <lineage>
        <taxon>Eukaryota</taxon>
        <taxon>Fungi</taxon>
        <taxon>Dikarya</taxon>
        <taxon>Ascomycota</taxon>
        <taxon>Pezizomycotina</taxon>
        <taxon>Dothideomycetes</taxon>
        <taxon>Pleosporomycetidae</taxon>
        <taxon>Pleosporales</taxon>
        <taxon>Pleosporineae</taxon>
        <taxon>Cucurbitariaceae</taxon>
        <taxon>Neocucurbitaria</taxon>
    </lineage>
</organism>
<reference evidence="2" key="1">
    <citation type="submission" date="2022-10" db="EMBL/GenBank/DDBJ databases">
        <title>Tapping the CABI collections for fungal endophytes: first genome assemblies for Collariella, Neodidymelliopsis, Ascochyta clinopodiicola, Didymella pomorum, Didymosphaeria variabile, Neocosmospora piperis and Neocucurbitaria cava.</title>
        <authorList>
            <person name="Hill R."/>
        </authorList>
    </citation>
    <scope>NUCLEOTIDE SEQUENCE</scope>
    <source>
        <strain evidence="2">IMI 356814</strain>
    </source>
</reference>
<dbReference type="Proteomes" id="UP001140560">
    <property type="component" value="Unassembled WGS sequence"/>
</dbReference>
<feature type="compositionally biased region" description="Basic residues" evidence="1">
    <location>
        <begin position="1"/>
        <end position="19"/>
    </location>
</feature>
<sequence length="300" mass="35032">MASQRQKRLSQERKKKKKKWDSGKSHVKINTATQLRTLKASERKKLERQREPLRQMMPWVHDPSYRSHERVYYRATFLGLPSELRQKILYQSVHVASLGPGVDAEIEMRRDTVRTQPFKDDRHGMLCDGQLSMLEMENWDWADPVVALPTLLNARIGSLCTVAPLIRLDMQYVRKLWQKDLDEHIARELQQKQKAQAAAHAVIAEAEGVTHYSELLRRTQKQREPNEVKGRVSRQQPGVRRRPYKCWYCTKRHKDGDPVCPLARSDPEAWEKMTKKIGGWRGKLSESSGKLKNTKIVFED</sequence>
<comment type="caution">
    <text evidence="2">The sequence shown here is derived from an EMBL/GenBank/DDBJ whole genome shotgun (WGS) entry which is preliminary data.</text>
</comment>
<evidence type="ECO:0000256" key="1">
    <source>
        <dbReference type="SAM" id="MobiDB-lite"/>
    </source>
</evidence>
<feature type="compositionally biased region" description="Basic and acidic residues" evidence="1">
    <location>
        <begin position="218"/>
        <end position="230"/>
    </location>
</feature>
<evidence type="ECO:0000313" key="3">
    <source>
        <dbReference type="Proteomes" id="UP001140560"/>
    </source>
</evidence>
<protein>
    <submittedName>
        <fullName evidence="2">Uncharacterized protein</fullName>
    </submittedName>
</protein>
<name>A0A9W9CPE4_9PLEO</name>
<dbReference type="OrthoDB" id="3796140at2759"/>
<feature type="region of interest" description="Disordered" evidence="1">
    <location>
        <begin position="218"/>
        <end position="237"/>
    </location>
</feature>